<evidence type="ECO:0000256" key="6">
    <source>
        <dbReference type="ARBA" id="ARBA00020653"/>
    </source>
</evidence>
<keyword evidence="11 15" id="KW-0057">Aromatic amino acid biosynthesis</keyword>
<accession>A0A3M5D8P8</accession>
<dbReference type="PANTHER" id="PTHR11236:SF48">
    <property type="entry name" value="ISOCHORISMATE SYNTHASE MENF"/>
    <property type="match status" value="1"/>
</dbReference>
<comment type="pathway">
    <text evidence="2 15">Amino-acid biosynthesis; L-tryptophan biosynthesis; L-tryptophan from chorismate: step 1/5.</text>
</comment>
<dbReference type="InterPro" id="IPR015890">
    <property type="entry name" value="Chorismate_C"/>
</dbReference>
<keyword evidence="12 15" id="KW-0456">Lyase</keyword>
<dbReference type="Pfam" id="PF00425">
    <property type="entry name" value="Chorismate_bind"/>
    <property type="match status" value="1"/>
</dbReference>
<feature type="domain" description="Chorismate-utilising enzyme C-terminal" evidence="16">
    <location>
        <begin position="227"/>
        <end position="480"/>
    </location>
</feature>
<dbReference type="InterPro" id="IPR005801">
    <property type="entry name" value="ADC_synthase"/>
</dbReference>
<evidence type="ECO:0000259" key="17">
    <source>
        <dbReference type="Pfam" id="PF04715"/>
    </source>
</evidence>
<feature type="domain" description="Anthranilate synthase component I N-terminal" evidence="17">
    <location>
        <begin position="31"/>
        <end position="171"/>
    </location>
</feature>
<keyword evidence="7 15" id="KW-0028">Amino-acid biosynthesis</keyword>
<dbReference type="EMBL" id="RBSQ01001247">
    <property type="protein sequence ID" value="RMS46266.1"/>
    <property type="molecule type" value="Genomic_DNA"/>
</dbReference>
<comment type="subunit">
    <text evidence="4 15">Heterotetramer consisting of two non-identical subunits: a beta subunit (TrpG) and a large alpha subunit (TrpE).</text>
</comment>
<evidence type="ECO:0000256" key="3">
    <source>
        <dbReference type="ARBA" id="ARBA00009562"/>
    </source>
</evidence>
<evidence type="ECO:0000313" key="18">
    <source>
        <dbReference type="EMBL" id="RMS46266.1"/>
    </source>
</evidence>
<dbReference type="InterPro" id="IPR005256">
    <property type="entry name" value="Anth_synth_I_PabB"/>
</dbReference>
<evidence type="ECO:0000256" key="2">
    <source>
        <dbReference type="ARBA" id="ARBA00004873"/>
    </source>
</evidence>
<dbReference type="UniPathway" id="UPA00035">
    <property type="reaction ID" value="UER00040"/>
</dbReference>
<evidence type="ECO:0000256" key="12">
    <source>
        <dbReference type="ARBA" id="ARBA00023239"/>
    </source>
</evidence>
<dbReference type="GO" id="GO:0046872">
    <property type="term" value="F:metal ion binding"/>
    <property type="evidence" value="ECO:0007669"/>
    <property type="project" value="UniProtKB-KW"/>
</dbReference>
<dbReference type="NCBIfam" id="TIGR00564">
    <property type="entry name" value="trpE_most"/>
    <property type="match status" value="1"/>
</dbReference>
<keyword evidence="10 15" id="KW-0460">Magnesium</keyword>
<dbReference type="SUPFAM" id="SSF56322">
    <property type="entry name" value="ADC synthase"/>
    <property type="match status" value="1"/>
</dbReference>
<comment type="function">
    <text evidence="13 15">Part of a heterotetrameric complex that catalyzes the two-step biosynthesis of anthranilate, an intermediate in the biosynthesis of L-tryptophan. In the first step, the glutamine-binding beta subunit (TrpG) of anthranilate synthase (AS) provides the glutamine amidotransferase activity which generates ammonia as a substrate that, along with chorismate, is used in the second step, catalyzed by the large alpha subunit of AS (TrpE) to produce anthranilate. In the absence of TrpG, TrpE can synthesize anthranilate directly from chorismate and high concentrations of ammonia.</text>
</comment>
<gene>
    <name evidence="15" type="primary">trpE</name>
    <name evidence="18" type="ORF">ALP65_01074</name>
</gene>
<comment type="cofactor">
    <cofactor evidence="1 15">
        <name>Mg(2+)</name>
        <dbReference type="ChEBI" id="CHEBI:18420"/>
    </cofactor>
</comment>
<evidence type="ECO:0000256" key="10">
    <source>
        <dbReference type="ARBA" id="ARBA00022842"/>
    </source>
</evidence>
<evidence type="ECO:0000256" key="1">
    <source>
        <dbReference type="ARBA" id="ARBA00001946"/>
    </source>
</evidence>
<evidence type="ECO:0000313" key="19">
    <source>
        <dbReference type="Proteomes" id="UP000270834"/>
    </source>
</evidence>
<evidence type="ECO:0000256" key="4">
    <source>
        <dbReference type="ARBA" id="ARBA00011575"/>
    </source>
</evidence>
<name>A0A3M5D8P8_PSEAI</name>
<evidence type="ECO:0000256" key="7">
    <source>
        <dbReference type="ARBA" id="ARBA00022605"/>
    </source>
</evidence>
<keyword evidence="9 15" id="KW-0822">Tryptophan biosynthesis</keyword>
<dbReference type="Proteomes" id="UP000270834">
    <property type="component" value="Unassembled WGS sequence"/>
</dbReference>
<proteinExistence type="inferred from homology"/>
<dbReference type="InterPro" id="IPR019999">
    <property type="entry name" value="Anth_synth_I-like"/>
</dbReference>
<reference evidence="18 19" key="1">
    <citation type="submission" date="2018-08" db="EMBL/GenBank/DDBJ databases">
        <title>Recombination of ecologically and evolutionarily significant loci maintains genetic cohesion in the Pseudomonas syringae species complex.</title>
        <authorList>
            <person name="Dillon M."/>
            <person name="Thakur S."/>
            <person name="Almeida R.N.D."/>
            <person name="Weir B.S."/>
            <person name="Guttman D.S."/>
        </authorList>
    </citation>
    <scope>NUCLEOTIDE SEQUENCE [LARGE SCALE GENOMIC DNA]</scope>
    <source>
        <strain evidence="18 19">ICMP 7846</strain>
    </source>
</reference>
<dbReference type="InterPro" id="IPR006805">
    <property type="entry name" value="Anth_synth_I_N"/>
</dbReference>
<protein>
    <recommendedName>
        <fullName evidence="6 15">Anthranilate synthase component 1</fullName>
        <ecNumber evidence="5 15">4.1.3.27</ecNumber>
    </recommendedName>
</protein>
<dbReference type="PRINTS" id="PR00095">
    <property type="entry name" value="ANTSNTHASEI"/>
</dbReference>
<evidence type="ECO:0000256" key="13">
    <source>
        <dbReference type="ARBA" id="ARBA00025634"/>
    </source>
</evidence>
<dbReference type="GO" id="GO:0000162">
    <property type="term" value="P:L-tryptophan biosynthetic process"/>
    <property type="evidence" value="ECO:0007669"/>
    <property type="project" value="UniProtKB-UniPathway"/>
</dbReference>
<evidence type="ECO:0000259" key="16">
    <source>
        <dbReference type="Pfam" id="PF00425"/>
    </source>
</evidence>
<dbReference type="Gene3D" id="3.60.120.10">
    <property type="entry name" value="Anthranilate synthase"/>
    <property type="match status" value="1"/>
</dbReference>
<evidence type="ECO:0000256" key="9">
    <source>
        <dbReference type="ARBA" id="ARBA00022822"/>
    </source>
</evidence>
<dbReference type="Pfam" id="PF04715">
    <property type="entry name" value="Anth_synt_I_N"/>
    <property type="match status" value="1"/>
</dbReference>
<comment type="caution">
    <text evidence="18">The sequence shown here is derived from an EMBL/GenBank/DDBJ whole genome shotgun (WGS) entry which is preliminary data.</text>
</comment>
<evidence type="ECO:0000256" key="8">
    <source>
        <dbReference type="ARBA" id="ARBA00022723"/>
    </source>
</evidence>
<evidence type="ECO:0000256" key="5">
    <source>
        <dbReference type="ARBA" id="ARBA00012266"/>
    </source>
</evidence>
<dbReference type="EC" id="4.1.3.27" evidence="5 15"/>
<evidence type="ECO:0000256" key="15">
    <source>
        <dbReference type="RuleBase" id="RU364045"/>
    </source>
</evidence>
<dbReference type="AlphaFoldDB" id="A0A3M5D8P8"/>
<comment type="catalytic activity">
    <reaction evidence="14 15">
        <text>chorismate + L-glutamine = anthranilate + pyruvate + L-glutamate + H(+)</text>
        <dbReference type="Rhea" id="RHEA:21732"/>
        <dbReference type="ChEBI" id="CHEBI:15361"/>
        <dbReference type="ChEBI" id="CHEBI:15378"/>
        <dbReference type="ChEBI" id="CHEBI:16567"/>
        <dbReference type="ChEBI" id="CHEBI:29748"/>
        <dbReference type="ChEBI" id="CHEBI:29985"/>
        <dbReference type="ChEBI" id="CHEBI:58359"/>
        <dbReference type="EC" id="4.1.3.27"/>
    </reaction>
</comment>
<dbReference type="PANTHER" id="PTHR11236">
    <property type="entry name" value="AMINOBENZOATE/ANTHRANILATE SYNTHASE"/>
    <property type="match status" value="1"/>
</dbReference>
<evidence type="ECO:0000256" key="11">
    <source>
        <dbReference type="ARBA" id="ARBA00023141"/>
    </source>
</evidence>
<keyword evidence="8 15" id="KW-0479">Metal-binding</keyword>
<evidence type="ECO:0000256" key="14">
    <source>
        <dbReference type="ARBA" id="ARBA00047683"/>
    </source>
</evidence>
<sequence length="496" mass="55101">MRLIMNREEFLRLAADGYNRIPLSFETLADFDTPLSIYLKLADAPNSYLLESVQGGEKWGRYSIIGLPCRTVLRVYDHQVRISIDGMETERFDCADPLAFVEEFKARYQVPTVPGLPRFDGGLVGYFGYDCVRYVEKRLATCPNPDPLGNPDILLMVSDAVVVFDNLAGKIHAIVLADPSEENAYERGQARLEELLERLRQPITPRRGLDLEAAQGREPAFRASFTREDYENAVGRIKDYILAGDCMQVVPSQRMSIEFKAAPIDLYRALRCFNPTPYMYFFNFGDFHVVGSSPEVLVRVEDGLVTVRPIAGTRPRGINEEADLALEQDLLSDAKEIAEHLMLIDLGRNDVGRVSDIGAVKVTEKMVIERYSNVMHIVSNVTGQLREGLSAMDALRAILPAGTLSGAPKIRAMEIIDELEPVKRGVYGGAVGYLAWNGNMDTAIAIRTAVIKNGELHVQAGGGIVADSVPALEWEETINKRRAMFRAVALAEQSVE</sequence>
<organism evidence="18 19">
    <name type="scientific">Pseudomonas aeruginosa</name>
    <dbReference type="NCBI Taxonomy" id="287"/>
    <lineage>
        <taxon>Bacteria</taxon>
        <taxon>Pseudomonadati</taxon>
        <taxon>Pseudomonadota</taxon>
        <taxon>Gammaproteobacteria</taxon>
        <taxon>Pseudomonadales</taxon>
        <taxon>Pseudomonadaceae</taxon>
        <taxon>Pseudomonas</taxon>
    </lineage>
</organism>
<comment type="similarity">
    <text evidence="3 15">Belongs to the anthranilate synthase component I family.</text>
</comment>
<dbReference type="GO" id="GO:0004049">
    <property type="term" value="F:anthranilate synthase activity"/>
    <property type="evidence" value="ECO:0007669"/>
    <property type="project" value="UniProtKB-EC"/>
</dbReference>